<evidence type="ECO:0000313" key="2">
    <source>
        <dbReference type="EMBL" id="AUX46721.1"/>
    </source>
</evidence>
<reference evidence="2 3" key="1">
    <citation type="submission" date="2015-09" db="EMBL/GenBank/DDBJ databases">
        <title>Sorangium comparison.</title>
        <authorList>
            <person name="Zaburannyi N."/>
            <person name="Bunk B."/>
            <person name="Overmann J."/>
            <person name="Mueller R."/>
        </authorList>
    </citation>
    <scope>NUCLEOTIDE SEQUENCE [LARGE SCALE GENOMIC DNA]</scope>
    <source>
        <strain evidence="2 3">So ce26</strain>
    </source>
</reference>
<dbReference type="Proteomes" id="UP000238348">
    <property type="component" value="Chromosome"/>
</dbReference>
<proteinExistence type="predicted"/>
<gene>
    <name evidence="2" type="ORF">SOCE26_082300</name>
</gene>
<sequence length="83" mass="8352">MRLGDARQGGIAEARRGSRGGPLSLSIHVERAPWVDARELHVLVGGVASGAPIPVEGARTTPAGALPRFVACPGVGAHAGHTA</sequence>
<feature type="region of interest" description="Disordered" evidence="1">
    <location>
        <begin position="1"/>
        <end position="23"/>
    </location>
</feature>
<evidence type="ECO:0000256" key="1">
    <source>
        <dbReference type="SAM" id="MobiDB-lite"/>
    </source>
</evidence>
<protein>
    <submittedName>
        <fullName evidence="2">Uncharacterized protein</fullName>
    </submittedName>
</protein>
<dbReference type="AlphaFoldDB" id="A0A2L0F5F5"/>
<accession>A0A2L0F5F5</accession>
<name>A0A2L0F5F5_SORCE</name>
<organism evidence="2 3">
    <name type="scientific">Sorangium cellulosum</name>
    <name type="common">Polyangium cellulosum</name>
    <dbReference type="NCBI Taxonomy" id="56"/>
    <lineage>
        <taxon>Bacteria</taxon>
        <taxon>Pseudomonadati</taxon>
        <taxon>Myxococcota</taxon>
        <taxon>Polyangia</taxon>
        <taxon>Polyangiales</taxon>
        <taxon>Polyangiaceae</taxon>
        <taxon>Sorangium</taxon>
    </lineage>
</organism>
<evidence type="ECO:0000313" key="3">
    <source>
        <dbReference type="Proteomes" id="UP000238348"/>
    </source>
</evidence>
<dbReference type="EMBL" id="CP012673">
    <property type="protein sequence ID" value="AUX46721.1"/>
    <property type="molecule type" value="Genomic_DNA"/>
</dbReference>
<dbReference type="RefSeq" id="WP_104984864.1">
    <property type="nucleotide sequence ID" value="NZ_CP012673.1"/>
</dbReference>